<organism evidence="8 9">
    <name type="scientific">Marivirga atlantica</name>
    <dbReference type="NCBI Taxonomy" id="1548457"/>
    <lineage>
        <taxon>Bacteria</taxon>
        <taxon>Pseudomonadati</taxon>
        <taxon>Bacteroidota</taxon>
        <taxon>Cytophagia</taxon>
        <taxon>Cytophagales</taxon>
        <taxon>Marivirgaceae</taxon>
        <taxon>Marivirga</taxon>
    </lineage>
</organism>
<keyword evidence="4" id="KW-1134">Transmembrane beta strand</keyword>
<comment type="caution">
    <text evidence="8">The sequence shown here is derived from an EMBL/GenBank/DDBJ whole genome shotgun (WGS) entry which is preliminary data.</text>
</comment>
<dbReference type="GO" id="GO:0009279">
    <property type="term" value="C:cell outer membrane"/>
    <property type="evidence" value="ECO:0007669"/>
    <property type="project" value="UniProtKB-SubCell"/>
</dbReference>
<comment type="similarity">
    <text evidence="2">Belongs to the outer membrane factor (OMF) (TC 1.B.17) family.</text>
</comment>
<sequence length="425" mass="48126">MRAIFSILLQLISSFSFVIYLTSIFCLLTSNSLEAQSLSDYQKIAAENNPGLQAAYKQFEAALQSVNQQNRLPDPTVSMGYFLSPIETRVGPQQAKFSLTQMFPWFGSLKAQGNAAALMADAQYQTFLEVRSKLCLQVATAYYPLYELRRWQSIEIENIEVLEAYKAIAQHKFENGAGTMVDVLRVDIMLQDAQTNLEILKKKEDPLQVAFNNLLNRKEDVEVLVSDTLKADLINIPLTKDSLFIENPVLESLEFKVKASKAKALVAQKQGMPKIGVGLDYMLVGKRTDAGAPANNGKDALMPMVSISLPIFRRKYHAARKEAELMQESYTLQKKDYRNQLSSNYELALFELKQQVDYINLYDRQIAESKQMLTLLLSAYGNAGQDFEEVLRVQQKLLKYQKQMATALKVYHIKMAELNYLTASN</sequence>
<dbReference type="InterPro" id="IPR051906">
    <property type="entry name" value="TolC-like"/>
</dbReference>
<dbReference type="AlphaFoldDB" id="A0A937AJM8"/>
<dbReference type="PANTHER" id="PTHR30026">
    <property type="entry name" value="OUTER MEMBRANE PROTEIN TOLC"/>
    <property type="match status" value="1"/>
</dbReference>
<gene>
    <name evidence="8" type="ORF">JKP34_15735</name>
</gene>
<evidence type="ECO:0000256" key="2">
    <source>
        <dbReference type="ARBA" id="ARBA00007613"/>
    </source>
</evidence>
<accession>A0A937AJM8</accession>
<dbReference type="EMBL" id="JAERQG010000004">
    <property type="protein sequence ID" value="MBL0766719.1"/>
    <property type="molecule type" value="Genomic_DNA"/>
</dbReference>
<comment type="subcellular location">
    <subcellularLocation>
        <location evidence="1">Cell outer membrane</location>
    </subcellularLocation>
</comment>
<dbReference type="Gene3D" id="1.20.1600.10">
    <property type="entry name" value="Outer membrane efflux proteins (OEP)"/>
    <property type="match status" value="1"/>
</dbReference>
<dbReference type="RefSeq" id="WP_201923569.1">
    <property type="nucleotide sequence ID" value="NZ_JAERQG010000004.1"/>
</dbReference>
<evidence type="ECO:0000256" key="5">
    <source>
        <dbReference type="ARBA" id="ARBA00022692"/>
    </source>
</evidence>
<dbReference type="Proteomes" id="UP000642920">
    <property type="component" value="Unassembled WGS sequence"/>
</dbReference>
<dbReference type="InterPro" id="IPR003423">
    <property type="entry name" value="OMP_efflux"/>
</dbReference>
<keyword evidence="6" id="KW-0472">Membrane</keyword>
<keyword evidence="5" id="KW-0812">Transmembrane</keyword>
<evidence type="ECO:0000256" key="6">
    <source>
        <dbReference type="ARBA" id="ARBA00023136"/>
    </source>
</evidence>
<reference evidence="8" key="1">
    <citation type="submission" date="2021-01" db="EMBL/GenBank/DDBJ databases">
        <title>Marivirga sp. nov., isolated from intertidal surface sediments.</title>
        <authorList>
            <person name="Zhang M."/>
        </authorList>
    </citation>
    <scope>NUCLEOTIDE SEQUENCE</scope>
    <source>
        <strain evidence="8">SM1354</strain>
    </source>
</reference>
<proteinExistence type="inferred from homology"/>
<keyword evidence="7" id="KW-0998">Cell outer membrane</keyword>
<evidence type="ECO:0000256" key="7">
    <source>
        <dbReference type="ARBA" id="ARBA00023237"/>
    </source>
</evidence>
<dbReference type="SUPFAM" id="SSF56954">
    <property type="entry name" value="Outer membrane efflux proteins (OEP)"/>
    <property type="match status" value="1"/>
</dbReference>
<evidence type="ECO:0000313" key="8">
    <source>
        <dbReference type="EMBL" id="MBL0766719.1"/>
    </source>
</evidence>
<dbReference type="GO" id="GO:1990281">
    <property type="term" value="C:efflux pump complex"/>
    <property type="evidence" value="ECO:0007669"/>
    <property type="project" value="TreeGrafter"/>
</dbReference>
<evidence type="ECO:0000256" key="1">
    <source>
        <dbReference type="ARBA" id="ARBA00004442"/>
    </source>
</evidence>
<keyword evidence="9" id="KW-1185">Reference proteome</keyword>
<dbReference type="Pfam" id="PF02321">
    <property type="entry name" value="OEP"/>
    <property type="match status" value="1"/>
</dbReference>
<dbReference type="GO" id="GO:0015562">
    <property type="term" value="F:efflux transmembrane transporter activity"/>
    <property type="evidence" value="ECO:0007669"/>
    <property type="project" value="InterPro"/>
</dbReference>
<evidence type="ECO:0000256" key="4">
    <source>
        <dbReference type="ARBA" id="ARBA00022452"/>
    </source>
</evidence>
<keyword evidence="3" id="KW-0813">Transport</keyword>
<name>A0A937AJM8_9BACT</name>
<dbReference type="PANTHER" id="PTHR30026:SF20">
    <property type="entry name" value="OUTER MEMBRANE PROTEIN TOLC"/>
    <property type="match status" value="1"/>
</dbReference>
<evidence type="ECO:0000313" key="9">
    <source>
        <dbReference type="Proteomes" id="UP000642920"/>
    </source>
</evidence>
<dbReference type="GO" id="GO:0015288">
    <property type="term" value="F:porin activity"/>
    <property type="evidence" value="ECO:0007669"/>
    <property type="project" value="TreeGrafter"/>
</dbReference>
<evidence type="ECO:0000256" key="3">
    <source>
        <dbReference type="ARBA" id="ARBA00022448"/>
    </source>
</evidence>
<protein>
    <submittedName>
        <fullName evidence="8">TolC family protein</fullName>
    </submittedName>
</protein>